<dbReference type="InterPro" id="IPR023088">
    <property type="entry name" value="PDEase"/>
</dbReference>
<dbReference type="InterPro" id="IPR003607">
    <property type="entry name" value="HD/PDEase_dom"/>
</dbReference>
<feature type="region of interest" description="Disordered" evidence="7">
    <location>
        <begin position="529"/>
        <end position="575"/>
    </location>
</feature>
<dbReference type="PRINTS" id="PR00387">
    <property type="entry name" value="PDIESTERASE1"/>
</dbReference>
<dbReference type="InterPro" id="IPR036971">
    <property type="entry name" value="PDEase_catalytic_dom_sf"/>
</dbReference>
<evidence type="ECO:0000256" key="7">
    <source>
        <dbReference type="SAM" id="MobiDB-lite"/>
    </source>
</evidence>
<feature type="region of interest" description="Disordered" evidence="7">
    <location>
        <begin position="378"/>
        <end position="415"/>
    </location>
</feature>
<feature type="binding site" evidence="4">
    <location>
        <position position="439"/>
    </location>
    <ligand>
        <name>AMP</name>
        <dbReference type="ChEBI" id="CHEBI:456215"/>
    </ligand>
</feature>
<dbReference type="InterPro" id="IPR023174">
    <property type="entry name" value="PDEase_CS"/>
</dbReference>
<keyword evidence="10" id="KW-1185">Reference proteome</keyword>
<evidence type="ECO:0000256" key="4">
    <source>
        <dbReference type="PIRSR" id="PIRSR623088-2"/>
    </source>
</evidence>
<name>A0AB34IR28_PRYPA</name>
<comment type="cofactor">
    <cofactor evidence="6">
        <name>a divalent metal cation</name>
        <dbReference type="ChEBI" id="CHEBI:60240"/>
    </cofactor>
    <text evidence="6">Binds 2 divalent metal cations per subunit. Site 1 may preferentially bind zinc ions, while site 2 has a preference for magnesium and/or manganese ions.</text>
</comment>
<reference evidence="9 10" key="1">
    <citation type="journal article" date="2024" name="Science">
        <title>Giant polyketide synthase enzymes in the biosynthesis of giant marine polyether toxins.</title>
        <authorList>
            <person name="Fallon T.R."/>
            <person name="Shende V.V."/>
            <person name="Wierzbicki I.H."/>
            <person name="Pendleton A.L."/>
            <person name="Watervoot N.F."/>
            <person name="Auber R.P."/>
            <person name="Gonzalez D.J."/>
            <person name="Wisecaver J.H."/>
            <person name="Moore B.S."/>
        </authorList>
    </citation>
    <scope>NUCLEOTIDE SEQUENCE [LARGE SCALE GENOMIC DNA]</scope>
    <source>
        <strain evidence="9 10">12B1</strain>
    </source>
</reference>
<evidence type="ECO:0000313" key="10">
    <source>
        <dbReference type="Proteomes" id="UP001515480"/>
    </source>
</evidence>
<keyword evidence="2 6" id="KW-0378">Hydrolase</keyword>
<feature type="compositionally biased region" description="Polar residues" evidence="7">
    <location>
        <begin position="397"/>
        <end position="408"/>
    </location>
</feature>
<feature type="binding site" evidence="5">
    <location>
        <position position="280"/>
    </location>
    <ligand>
        <name>Zn(2+)</name>
        <dbReference type="ChEBI" id="CHEBI:29105"/>
        <label>1</label>
    </ligand>
</feature>
<dbReference type="PROSITE" id="PS51845">
    <property type="entry name" value="PDEASE_I_2"/>
    <property type="match status" value="1"/>
</dbReference>
<feature type="binding site" evidence="4">
    <location>
        <position position="281"/>
    </location>
    <ligand>
        <name>AMP</name>
        <dbReference type="ChEBI" id="CHEBI:456215"/>
    </ligand>
</feature>
<feature type="active site" description="Proton donor" evidence="3">
    <location>
        <position position="239"/>
    </location>
</feature>
<dbReference type="SUPFAM" id="SSF109604">
    <property type="entry name" value="HD-domain/PDEase-like"/>
    <property type="match status" value="1"/>
</dbReference>
<dbReference type="GO" id="GO:0004114">
    <property type="term" value="F:3',5'-cyclic-nucleotide phosphodiesterase activity"/>
    <property type="evidence" value="ECO:0007669"/>
    <property type="project" value="InterPro"/>
</dbReference>
<keyword evidence="1 5" id="KW-0479">Metal-binding</keyword>
<dbReference type="EMBL" id="JBGBPQ010000021">
    <property type="protein sequence ID" value="KAL1503924.1"/>
    <property type="molecule type" value="Genomic_DNA"/>
</dbReference>
<dbReference type="Proteomes" id="UP001515480">
    <property type="component" value="Unassembled WGS sequence"/>
</dbReference>
<evidence type="ECO:0000259" key="8">
    <source>
        <dbReference type="PROSITE" id="PS51845"/>
    </source>
</evidence>
<sequence>MEGEAHAGRFGLRRLLSWLGVPSPAPAASSAASLEVRGRCAFDSPLQEALALLSRLEARLSAREKRQKLHEEAACVAHVRQLLLSPHLTAYRPNKAAIGHVDAQLGEWLEAMEWMPRASRLQPSQEGAEAQPRKPALDLSSRLSWQSMGQIPAMISAAIFDSLQTDAEAQVLQMLEHGLDQWEFDSLRLDALTGGHALQAIGWAFCKRYSLPLALDCSAETLLRFFGALEEGYHANPYHNAAHAACVAHGVHFLARHAELQGLVSGAVEMFTCLLAALAHDLGHSGQNNAFHVASSSELALLYSDQSVLEMHHLARCFTLLREKETAVLANLEVEKRKEVRAKTIAMVLATDLAVNFQVLNSFKQMLEEKALAASARKARRGRWTAGEEESKRPRGTRTTTISSSPGSEQAEEPEGWMVETFTAAEKLLVLKMLLKVSDIGNVTKGKGYCIEWTHRVTEEFLAQGDLEGELQLPVTPFMDRKSANTPKQQLGFYNFIAKPMFEAMNRLVRMDKMISNLDEMVEHWSSQLPPAEAPGMQPASPQSVSFGDRAKQRRSSRTSRMSNRILPSPQLSAN</sequence>
<evidence type="ECO:0000256" key="6">
    <source>
        <dbReference type="RuleBase" id="RU363067"/>
    </source>
</evidence>
<evidence type="ECO:0000256" key="5">
    <source>
        <dbReference type="PIRSR" id="PIRSR623088-3"/>
    </source>
</evidence>
<dbReference type="CDD" id="cd00077">
    <property type="entry name" value="HDc"/>
    <property type="match status" value="1"/>
</dbReference>
<dbReference type="PANTHER" id="PTHR11347">
    <property type="entry name" value="CYCLIC NUCLEOTIDE PHOSPHODIESTERASE"/>
    <property type="match status" value="1"/>
</dbReference>
<dbReference type="InterPro" id="IPR002073">
    <property type="entry name" value="PDEase_catalytic_dom"/>
</dbReference>
<evidence type="ECO:0000256" key="3">
    <source>
        <dbReference type="PIRSR" id="PIRSR623088-1"/>
    </source>
</evidence>
<evidence type="ECO:0000256" key="2">
    <source>
        <dbReference type="ARBA" id="ARBA00022801"/>
    </source>
</evidence>
<organism evidence="9 10">
    <name type="scientific">Prymnesium parvum</name>
    <name type="common">Toxic golden alga</name>
    <dbReference type="NCBI Taxonomy" id="97485"/>
    <lineage>
        <taxon>Eukaryota</taxon>
        <taxon>Haptista</taxon>
        <taxon>Haptophyta</taxon>
        <taxon>Prymnesiophyceae</taxon>
        <taxon>Prymnesiales</taxon>
        <taxon>Prymnesiaceae</taxon>
        <taxon>Prymnesium</taxon>
    </lineage>
</organism>
<protein>
    <recommendedName>
        <fullName evidence="6">Phosphodiesterase</fullName>
        <ecNumber evidence="6">3.1.4.-</ecNumber>
    </recommendedName>
</protein>
<accession>A0AB34IR28</accession>
<feature type="binding site" evidence="4">
    <location>
        <position position="490"/>
    </location>
    <ligand>
        <name>AMP</name>
        <dbReference type="ChEBI" id="CHEBI:456215"/>
    </ligand>
</feature>
<feature type="binding site" evidence="5">
    <location>
        <position position="439"/>
    </location>
    <ligand>
        <name>Zn(2+)</name>
        <dbReference type="ChEBI" id="CHEBI:29105"/>
        <label>1</label>
    </ligand>
</feature>
<dbReference type="GO" id="GO:0007165">
    <property type="term" value="P:signal transduction"/>
    <property type="evidence" value="ECO:0007669"/>
    <property type="project" value="InterPro"/>
</dbReference>
<dbReference type="Gene3D" id="1.10.1300.10">
    <property type="entry name" value="3'5'-cyclic nucleotide phosphodiesterase, catalytic domain"/>
    <property type="match status" value="1"/>
</dbReference>
<feature type="binding site" evidence="4">
    <location>
        <begin position="239"/>
        <end position="243"/>
    </location>
    <ligand>
        <name>AMP</name>
        <dbReference type="ChEBI" id="CHEBI:456215"/>
    </ligand>
</feature>
<evidence type="ECO:0000313" key="9">
    <source>
        <dbReference type="EMBL" id="KAL1503924.1"/>
    </source>
</evidence>
<proteinExistence type="inferred from homology"/>
<evidence type="ECO:0000256" key="1">
    <source>
        <dbReference type="ARBA" id="ARBA00022723"/>
    </source>
</evidence>
<gene>
    <name evidence="9" type="ORF">AB1Y20_012385</name>
</gene>
<dbReference type="PROSITE" id="PS00126">
    <property type="entry name" value="PDEASE_I_1"/>
    <property type="match status" value="1"/>
</dbReference>
<feature type="binding site" evidence="5">
    <location>
        <position position="281"/>
    </location>
    <ligand>
        <name>Zn(2+)</name>
        <dbReference type="ChEBI" id="CHEBI:29105"/>
        <label>2</label>
    </ligand>
</feature>
<dbReference type="SMART" id="SM00471">
    <property type="entry name" value="HDc"/>
    <property type="match status" value="1"/>
</dbReference>
<feature type="binding site" evidence="5">
    <location>
        <position position="243"/>
    </location>
    <ligand>
        <name>Zn(2+)</name>
        <dbReference type="ChEBI" id="CHEBI:29105"/>
        <label>1</label>
    </ligand>
</feature>
<feature type="domain" description="PDEase" evidence="8">
    <location>
        <begin position="163"/>
        <end position="532"/>
    </location>
</feature>
<dbReference type="EC" id="3.1.4.-" evidence="6"/>
<comment type="caution">
    <text evidence="9">The sequence shown here is derived from an EMBL/GenBank/DDBJ whole genome shotgun (WGS) entry which is preliminary data.</text>
</comment>
<dbReference type="Pfam" id="PF00233">
    <property type="entry name" value="PDEase_I"/>
    <property type="match status" value="1"/>
</dbReference>
<dbReference type="AlphaFoldDB" id="A0AB34IR28"/>
<comment type="similarity">
    <text evidence="6">Belongs to the cyclic nucleotide phosphodiesterase family.</text>
</comment>
<dbReference type="GO" id="GO:0046872">
    <property type="term" value="F:metal ion binding"/>
    <property type="evidence" value="ECO:0007669"/>
    <property type="project" value="UniProtKB-KW"/>
</dbReference>
<feature type="binding site" evidence="5">
    <location>
        <position position="281"/>
    </location>
    <ligand>
        <name>Zn(2+)</name>
        <dbReference type="ChEBI" id="CHEBI:29105"/>
        <label>1</label>
    </ligand>
</feature>